<dbReference type="EMBL" id="QRUP01000001">
    <property type="protein sequence ID" value="RGR76877.1"/>
    <property type="molecule type" value="Genomic_DNA"/>
</dbReference>
<keyword evidence="1" id="KW-1133">Transmembrane helix</keyword>
<organism evidence="2 3">
    <name type="scientific">Holdemania filiformis</name>
    <dbReference type="NCBI Taxonomy" id="61171"/>
    <lineage>
        <taxon>Bacteria</taxon>
        <taxon>Bacillati</taxon>
        <taxon>Bacillota</taxon>
        <taxon>Erysipelotrichia</taxon>
        <taxon>Erysipelotrichales</taxon>
        <taxon>Erysipelotrichaceae</taxon>
        <taxon>Holdemania</taxon>
    </lineage>
</organism>
<evidence type="ECO:0000313" key="2">
    <source>
        <dbReference type="EMBL" id="RGR76877.1"/>
    </source>
</evidence>
<feature type="transmembrane region" description="Helical" evidence="1">
    <location>
        <begin position="280"/>
        <end position="299"/>
    </location>
</feature>
<reference evidence="2 3" key="1">
    <citation type="submission" date="2018-08" db="EMBL/GenBank/DDBJ databases">
        <title>A genome reference for cultivated species of the human gut microbiota.</title>
        <authorList>
            <person name="Zou Y."/>
            <person name="Xue W."/>
            <person name="Luo G."/>
        </authorList>
    </citation>
    <scope>NUCLEOTIDE SEQUENCE [LARGE SCALE GENOMIC DNA]</scope>
    <source>
        <strain evidence="2 3">AF24-29</strain>
    </source>
</reference>
<gene>
    <name evidence="2" type="ORF">DWY25_00870</name>
</gene>
<dbReference type="AlphaFoldDB" id="A0A412G6D7"/>
<keyword evidence="3" id="KW-1185">Reference proteome</keyword>
<evidence type="ECO:0000313" key="3">
    <source>
        <dbReference type="Proteomes" id="UP000284178"/>
    </source>
</evidence>
<feature type="transmembrane region" description="Helical" evidence="1">
    <location>
        <begin position="305"/>
        <end position="328"/>
    </location>
</feature>
<keyword evidence="1" id="KW-0812">Transmembrane</keyword>
<sequence>MAAVPLSATFILDDKYSKALMEIVKNTQRADQATEQMKDAIKGVGDNAQQMESKVINPLDKISKKMMGFVSIGYAVKKAFDLMWSGIQGAATQQAQSNTIQALVGNDQLGAGIYQYIGDYAKSSALGRTDLAKGFTAFNTVSRDLDDMTRLFKMTERLYAKDPTQGSEGAVFALKEALEGDTMSMRNRFGIRLSGETLRNYFDTGDISGGLDYIDQQMAKFGATQSVVDKNTGNLMVQLNMFSSNLKDAFGENMTTSMQPVLNIIGRLQEMLDAGKFQPFFDLFAAGATFVGNALAFVVDNAEVLVPVLIFATSAFVALKIATGLAAIQEAYFAAMAGVAQKAVMGLNATLLFSPLGLFIGLLAGGAALLGYFTSQANGAKNALAEDLNYDQLNKDLAASKALDVNVTNDEPISVSGDVQIEEDNLKYLMDLANRDYVAKFSTATLAPQMQVTIGQVNQTADINGITDQLANELTAMISNEAEGAY</sequence>
<dbReference type="Proteomes" id="UP000284178">
    <property type="component" value="Unassembled WGS sequence"/>
</dbReference>
<keyword evidence="1" id="KW-0472">Membrane</keyword>
<feature type="transmembrane region" description="Helical" evidence="1">
    <location>
        <begin position="349"/>
        <end position="373"/>
    </location>
</feature>
<protein>
    <submittedName>
        <fullName evidence="2">Uncharacterized protein</fullName>
    </submittedName>
</protein>
<proteinExistence type="predicted"/>
<dbReference type="GeneID" id="83013963"/>
<name>A0A412G6D7_9FIRM</name>
<evidence type="ECO:0000256" key="1">
    <source>
        <dbReference type="SAM" id="Phobius"/>
    </source>
</evidence>
<accession>A0A412G6D7</accession>
<dbReference type="RefSeq" id="WP_117892503.1">
    <property type="nucleotide sequence ID" value="NZ_CABJCV010000001.1"/>
</dbReference>
<comment type="caution">
    <text evidence="2">The sequence shown here is derived from an EMBL/GenBank/DDBJ whole genome shotgun (WGS) entry which is preliminary data.</text>
</comment>